<dbReference type="Proteomes" id="UP000199520">
    <property type="component" value="Unassembled WGS sequence"/>
</dbReference>
<sequence length="653" mass="71606">MIEKNAVILQRRIASFLILLVIMIFILAMRIGWLQFIDGDRMTAKVANQVKDSQTLQSPRGTIYDRDGRELAVSRLTKSLYADPSEIKDPDLAASLLAPLLEMPPGDVKERLTAGGRFIWIKRMIEPMVTKQIENVIKESNLRGLGFLEESKRYYPNDSLAAHVLGFVGTDDVGLDGMEMALDKVIKGTSMEHFVDTDSRGIPIFKSIFTFAPPKQGKNVYLTLDSTIQFIVEQSLDKAMTTNRPQGATVIVMNPHTGEILAMANRPTYNPNQFYKYSIKEWKNRAVAYNYEPGSTFKSVVAAAALQEGQLYPEERFIDNGYVEVSGRRIRNWSDESYGNVSFVQVIEQSINTIFVQIGMRLGAYKLIEYAKAFGFGKATGVELPGEEEGLLFRPEDMRDSDVATMSIGQSIAVTPLQLITAVSAIANDGVLLKPHIIKEVRNMDGSIEREGMTQAVRQAISPETANRLTGLMEKVVLEGGGKKAYLKGYRFAGKTGTAEKLQDDGSGYSAGRYVASFVGFGPVEDPQVAILVVLDDPQGSYYGGEIAAPIAGEILGKIMRHLNIYPQMANELPASKENIQTNSIPMPTIQVPPGKVVVPNVAGKSIREAGEALTRAGLSIVPVGTGIAVRQSIMANTIVEAGVEISVYFEAR</sequence>
<dbReference type="STRING" id="1123291.SAMN04490355_100465"/>
<dbReference type="Gene3D" id="3.90.1310.10">
    <property type="entry name" value="Penicillin-binding protein 2a (Domain 2)"/>
    <property type="match status" value="1"/>
</dbReference>
<feature type="transmembrane region" description="Helical" evidence="4">
    <location>
        <begin position="12"/>
        <end position="33"/>
    </location>
</feature>
<dbReference type="Pfam" id="PF03717">
    <property type="entry name" value="PBP_dimer"/>
    <property type="match status" value="1"/>
</dbReference>
<dbReference type="PROSITE" id="PS51178">
    <property type="entry name" value="PASTA"/>
    <property type="match status" value="1"/>
</dbReference>
<dbReference type="OrthoDB" id="9770103at2"/>
<keyword evidence="4" id="KW-1133">Transmembrane helix</keyword>
<evidence type="ECO:0000256" key="4">
    <source>
        <dbReference type="SAM" id="Phobius"/>
    </source>
</evidence>
<evidence type="ECO:0000256" key="1">
    <source>
        <dbReference type="ARBA" id="ARBA00004370"/>
    </source>
</evidence>
<dbReference type="GO" id="GO:0005886">
    <property type="term" value="C:plasma membrane"/>
    <property type="evidence" value="ECO:0007669"/>
    <property type="project" value="TreeGrafter"/>
</dbReference>
<dbReference type="GO" id="GO:0008658">
    <property type="term" value="F:penicillin binding"/>
    <property type="evidence" value="ECO:0007669"/>
    <property type="project" value="InterPro"/>
</dbReference>
<evidence type="ECO:0000313" key="6">
    <source>
        <dbReference type="EMBL" id="SFL42791.1"/>
    </source>
</evidence>
<dbReference type="AlphaFoldDB" id="A0A1I4HMP0"/>
<name>A0A1I4HMP0_9FIRM</name>
<protein>
    <submittedName>
        <fullName evidence="6">Stage V sporulation protein D (Sporulation-specific penicillin-binding protein)</fullName>
    </submittedName>
</protein>
<dbReference type="PANTHER" id="PTHR30627:SF1">
    <property type="entry name" value="PEPTIDOGLYCAN D,D-TRANSPEPTIDASE FTSI"/>
    <property type="match status" value="1"/>
</dbReference>
<dbReference type="SUPFAM" id="SSF56601">
    <property type="entry name" value="beta-lactamase/transpeptidase-like"/>
    <property type="match status" value="1"/>
</dbReference>
<organism evidence="6 7">
    <name type="scientific">Pelosinus propionicus DSM 13327</name>
    <dbReference type="NCBI Taxonomy" id="1123291"/>
    <lineage>
        <taxon>Bacteria</taxon>
        <taxon>Bacillati</taxon>
        <taxon>Bacillota</taxon>
        <taxon>Negativicutes</taxon>
        <taxon>Selenomonadales</taxon>
        <taxon>Sporomusaceae</taxon>
        <taxon>Pelosinus</taxon>
    </lineage>
</organism>
<dbReference type="RefSeq" id="WP_090932817.1">
    <property type="nucleotide sequence ID" value="NZ_FOTS01000004.1"/>
</dbReference>
<dbReference type="InterPro" id="IPR001460">
    <property type="entry name" value="PCN-bd_Tpept"/>
</dbReference>
<dbReference type="InterPro" id="IPR012338">
    <property type="entry name" value="Beta-lactam/transpept-like"/>
</dbReference>
<feature type="domain" description="PASTA" evidence="5">
    <location>
        <begin position="593"/>
        <end position="652"/>
    </location>
</feature>
<evidence type="ECO:0000256" key="2">
    <source>
        <dbReference type="ARBA" id="ARBA00007171"/>
    </source>
</evidence>
<proteinExistence type="inferred from homology"/>
<dbReference type="EMBL" id="FOTS01000004">
    <property type="protein sequence ID" value="SFL42791.1"/>
    <property type="molecule type" value="Genomic_DNA"/>
</dbReference>
<dbReference type="Gene3D" id="3.40.710.10">
    <property type="entry name" value="DD-peptidase/beta-lactamase superfamily"/>
    <property type="match status" value="1"/>
</dbReference>
<dbReference type="SUPFAM" id="SSF54184">
    <property type="entry name" value="Penicillin-binding protein 2x (pbp-2x), c-terminal domain"/>
    <property type="match status" value="1"/>
</dbReference>
<accession>A0A1I4HMP0</accession>
<dbReference type="Pfam" id="PF00905">
    <property type="entry name" value="Transpeptidase"/>
    <property type="match status" value="1"/>
</dbReference>
<keyword evidence="7" id="KW-1185">Reference proteome</keyword>
<dbReference type="GO" id="GO:0071555">
    <property type="term" value="P:cell wall organization"/>
    <property type="evidence" value="ECO:0007669"/>
    <property type="project" value="TreeGrafter"/>
</dbReference>
<keyword evidence="3 4" id="KW-0472">Membrane</keyword>
<dbReference type="Pfam" id="PF03793">
    <property type="entry name" value="PASTA"/>
    <property type="match status" value="1"/>
</dbReference>
<dbReference type="InterPro" id="IPR036138">
    <property type="entry name" value="PBP_dimer_sf"/>
</dbReference>
<dbReference type="SMART" id="SM00740">
    <property type="entry name" value="PASTA"/>
    <property type="match status" value="1"/>
</dbReference>
<reference evidence="7" key="1">
    <citation type="submission" date="2016-10" db="EMBL/GenBank/DDBJ databases">
        <authorList>
            <person name="Varghese N."/>
            <person name="Submissions S."/>
        </authorList>
    </citation>
    <scope>NUCLEOTIDE SEQUENCE [LARGE SCALE GENOMIC DNA]</scope>
    <source>
        <strain evidence="7">DSM 13327</strain>
    </source>
</reference>
<evidence type="ECO:0000313" key="7">
    <source>
        <dbReference type="Proteomes" id="UP000199520"/>
    </source>
</evidence>
<dbReference type="Gene3D" id="3.30.450.330">
    <property type="match status" value="1"/>
</dbReference>
<keyword evidence="4" id="KW-0812">Transmembrane</keyword>
<dbReference type="InterPro" id="IPR005311">
    <property type="entry name" value="PBP_dimer"/>
</dbReference>
<dbReference type="CDD" id="cd06575">
    <property type="entry name" value="PASTA_Pbp2x-like_2"/>
    <property type="match status" value="1"/>
</dbReference>
<comment type="subcellular location">
    <subcellularLocation>
        <location evidence="1">Membrane</location>
    </subcellularLocation>
</comment>
<evidence type="ECO:0000256" key="3">
    <source>
        <dbReference type="ARBA" id="ARBA00023136"/>
    </source>
</evidence>
<evidence type="ECO:0000259" key="5">
    <source>
        <dbReference type="PROSITE" id="PS51178"/>
    </source>
</evidence>
<dbReference type="Gene3D" id="1.10.150.770">
    <property type="match status" value="1"/>
</dbReference>
<dbReference type="SUPFAM" id="SSF56519">
    <property type="entry name" value="Penicillin binding protein dimerisation domain"/>
    <property type="match status" value="1"/>
</dbReference>
<dbReference type="InterPro" id="IPR005543">
    <property type="entry name" value="PASTA_dom"/>
</dbReference>
<dbReference type="PANTHER" id="PTHR30627">
    <property type="entry name" value="PEPTIDOGLYCAN D,D-TRANSPEPTIDASE"/>
    <property type="match status" value="1"/>
</dbReference>
<gene>
    <name evidence="6" type="ORF">SAMN04490355_100465</name>
</gene>
<dbReference type="InterPro" id="IPR050515">
    <property type="entry name" value="Beta-lactam/transpept"/>
</dbReference>
<comment type="similarity">
    <text evidence="2">Belongs to the transpeptidase family.</text>
</comment>